<dbReference type="KEGG" id="taa:NMY3_02899"/>
<sequence>MGSRNPKFDIIWIGGIVRNTQEQQYKHASYFIIYEIISIG</sequence>
<name>A0A654M040_9ARCH</name>
<dbReference type="AlphaFoldDB" id="A0A654M040"/>
<protein>
    <submittedName>
        <fullName evidence="1">Uncharacterized protein</fullName>
    </submittedName>
</protein>
<dbReference type="EMBL" id="CP012850">
    <property type="protein sequence ID" value="ALI37088.1"/>
    <property type="molecule type" value="Genomic_DNA"/>
</dbReference>
<evidence type="ECO:0000313" key="2">
    <source>
        <dbReference type="Proteomes" id="UP000058925"/>
    </source>
</evidence>
<gene>
    <name evidence="1" type="ORF">NMY3_02899</name>
</gene>
<organism evidence="1 2">
    <name type="scientific">Candidatus Nitrosocosmicus oleophilus</name>
    <dbReference type="NCBI Taxonomy" id="1353260"/>
    <lineage>
        <taxon>Archaea</taxon>
        <taxon>Nitrososphaerota</taxon>
        <taxon>Nitrososphaeria</taxon>
        <taxon>Nitrososphaerales</taxon>
        <taxon>Nitrososphaeraceae</taxon>
        <taxon>Candidatus Nitrosocosmicus</taxon>
    </lineage>
</organism>
<proteinExistence type="predicted"/>
<evidence type="ECO:0000313" key="1">
    <source>
        <dbReference type="EMBL" id="ALI37088.1"/>
    </source>
</evidence>
<keyword evidence="2" id="KW-1185">Reference proteome</keyword>
<accession>A0A654M040</accession>
<dbReference type="Proteomes" id="UP000058925">
    <property type="component" value="Chromosome"/>
</dbReference>
<reference evidence="2" key="1">
    <citation type="submission" date="2015-10" db="EMBL/GenBank/DDBJ databases">
        <title>Niche specialization of a soil ammonia-oxidizing archaeon, Candidatus Nitrosocosmicus oleophilus.</title>
        <authorList>
            <person name="Jung M.-Y."/>
            <person name="Rhee S.-K."/>
        </authorList>
    </citation>
    <scope>NUCLEOTIDE SEQUENCE [LARGE SCALE GENOMIC DNA]</scope>
    <source>
        <strain evidence="2">MY3</strain>
    </source>
</reference>